<dbReference type="InterPro" id="IPR002696">
    <property type="entry name" value="Membr_insert_effic_factor_YidD"/>
</dbReference>
<dbReference type="OrthoDB" id="9801753at2"/>
<evidence type="ECO:0000313" key="4">
    <source>
        <dbReference type="Proteomes" id="UP000596145"/>
    </source>
</evidence>
<dbReference type="EMBL" id="CP066007">
    <property type="protein sequence ID" value="QQB46859.1"/>
    <property type="molecule type" value="Genomic_DNA"/>
</dbReference>
<reference evidence="2 4" key="1">
    <citation type="submission" date="2020-12" db="EMBL/GenBank/DDBJ databases">
        <title>FDA dAtabase for Regulatory Grade micrObial Sequences (FDA-ARGOS): Supporting development and validation of Infectious Disease Dx tests.</title>
        <authorList>
            <person name="Sproer C."/>
            <person name="Gronow S."/>
            <person name="Severitt S."/>
            <person name="Schroder I."/>
            <person name="Tallon L."/>
            <person name="Sadzewicz L."/>
            <person name="Zhao X."/>
            <person name="Boylan J."/>
            <person name="Ott S."/>
            <person name="Bowen H."/>
            <person name="Vavikolanu K."/>
            <person name="Mehta A."/>
            <person name="Aluvathingal J."/>
            <person name="Nadendla S."/>
            <person name="Lowell S."/>
            <person name="Myers T."/>
            <person name="Yan Y."/>
            <person name="Sichtig H."/>
        </authorList>
    </citation>
    <scope>NUCLEOTIDE SEQUENCE [LARGE SCALE GENOMIC DNA]</scope>
    <source>
        <strain evidence="2 4">FDAARGOS_1053</strain>
        <strain evidence="3">FDAARGOS_1191</strain>
    </source>
</reference>
<dbReference type="EMBL" id="CP069534">
    <property type="protein sequence ID" value="QRP70635.1"/>
    <property type="molecule type" value="Genomic_DNA"/>
</dbReference>
<dbReference type="Pfam" id="PF01809">
    <property type="entry name" value="YidD"/>
    <property type="match status" value="1"/>
</dbReference>
<dbReference type="HAMAP" id="MF_00386">
    <property type="entry name" value="UPF0161_YidD"/>
    <property type="match status" value="1"/>
</dbReference>
<organism evidence="2 4">
    <name type="scientific">Corynebacterium glucuronolyticum</name>
    <dbReference type="NCBI Taxonomy" id="39791"/>
    <lineage>
        <taxon>Bacteria</taxon>
        <taxon>Bacillati</taxon>
        <taxon>Actinomycetota</taxon>
        <taxon>Actinomycetes</taxon>
        <taxon>Mycobacteriales</taxon>
        <taxon>Corynebacteriaceae</taxon>
        <taxon>Corynebacterium</taxon>
    </lineage>
</organism>
<evidence type="ECO:0000313" key="2">
    <source>
        <dbReference type="EMBL" id="QQB46859.1"/>
    </source>
</evidence>
<dbReference type="PANTHER" id="PTHR33383:SF1">
    <property type="entry name" value="MEMBRANE PROTEIN INSERTION EFFICIENCY FACTOR-RELATED"/>
    <property type="match status" value="1"/>
</dbReference>
<dbReference type="GO" id="GO:0005886">
    <property type="term" value="C:plasma membrane"/>
    <property type="evidence" value="ECO:0007669"/>
    <property type="project" value="UniProtKB-SubCell"/>
</dbReference>
<dbReference type="SMART" id="SM01234">
    <property type="entry name" value="Haemolytic"/>
    <property type="match status" value="1"/>
</dbReference>
<dbReference type="PANTHER" id="PTHR33383">
    <property type="entry name" value="MEMBRANE PROTEIN INSERTION EFFICIENCY FACTOR-RELATED"/>
    <property type="match status" value="1"/>
</dbReference>
<dbReference type="NCBIfam" id="TIGR00278">
    <property type="entry name" value="membrane protein insertion efficiency factor YidD"/>
    <property type="match status" value="1"/>
</dbReference>
<protein>
    <recommendedName>
        <fullName evidence="1">Putative membrane protein insertion efficiency factor</fullName>
    </recommendedName>
</protein>
<comment type="subcellular location">
    <subcellularLocation>
        <location evidence="1">Cell membrane</location>
        <topology evidence="1">Peripheral membrane protein</topology>
        <orientation evidence="1">Cytoplasmic side</orientation>
    </subcellularLocation>
</comment>
<sequence>MGNSKPGVAERAILFYQAHISALKPYSTCRFDPVCSQYALDAIRKKGTVVGIIMALVRIAKCGPWHPGGYDPV</sequence>
<evidence type="ECO:0000256" key="1">
    <source>
        <dbReference type="HAMAP-Rule" id="MF_00386"/>
    </source>
</evidence>
<dbReference type="Proteomes" id="UP000617681">
    <property type="component" value="Chromosome"/>
</dbReference>
<comment type="similarity">
    <text evidence="1">Belongs to the UPF0161 family.</text>
</comment>
<keyword evidence="1" id="KW-1003">Cell membrane</keyword>
<accession>A0A7T4JVE9</accession>
<dbReference type="GeneID" id="92761372"/>
<proteinExistence type="inferred from homology"/>
<name>A0A7T4JVE9_9CORY</name>
<evidence type="ECO:0000313" key="3">
    <source>
        <dbReference type="EMBL" id="QRP70635.1"/>
    </source>
</evidence>
<dbReference type="AlphaFoldDB" id="A0A7T4JVE9"/>
<dbReference type="RefSeq" id="WP_005391575.1">
    <property type="nucleotide sequence ID" value="NZ_CP066007.1"/>
</dbReference>
<keyword evidence="1" id="KW-0472">Membrane</keyword>
<comment type="function">
    <text evidence="1">Could be involved in insertion of integral membrane proteins into the membrane.</text>
</comment>
<gene>
    <name evidence="2" type="primary">yidD</name>
    <name evidence="2" type="ORF">I6I10_02725</name>
    <name evidence="3" type="ORF">I6J21_00140</name>
</gene>
<dbReference type="Proteomes" id="UP000596145">
    <property type="component" value="Chromosome"/>
</dbReference>